<evidence type="ECO:0000313" key="2">
    <source>
        <dbReference type="Proteomes" id="UP000441336"/>
    </source>
</evidence>
<name>A0A7K1TEU5_9BACT</name>
<proteinExistence type="predicted"/>
<accession>A0A7K1TEU5</accession>
<comment type="caution">
    <text evidence="1">The sequence shown here is derived from an EMBL/GenBank/DDBJ whole genome shotgun (WGS) entry which is preliminary data.</text>
</comment>
<dbReference type="RefSeq" id="WP_157565322.1">
    <property type="nucleotide sequence ID" value="NZ_WQKZ01000002.1"/>
</dbReference>
<dbReference type="EMBL" id="WQKZ01000002">
    <property type="protein sequence ID" value="MVN76933.1"/>
    <property type="molecule type" value="Genomic_DNA"/>
</dbReference>
<evidence type="ECO:0000313" key="1">
    <source>
        <dbReference type="EMBL" id="MVN76933.1"/>
    </source>
</evidence>
<sequence>MPTPDSQLLSLIAQYLPDNTSEDITPAMLRDVLVALVQAKVNQDQLSAFAQLASPVFTGAPTVPTAAPGTNTDQVASTAFVLATLASNGQGLSALVLPQSVLAGHWYLTASGIWEARRNFSASADPVNGANWLLKAGFAGQASTITAAAITDASDAGRRMLTAASADAQRALLNNPHIAPNQYGVHPGWTSEDGPQGLWQWVIKSILAVQGVKAPAAPTAGQVDDTADTFSYLPNPDYPSFAQYKVAGLPGVTGAVVLDATNSYVSGNRIYIKVVGPVNKGGLAVYVAGSGNVPDGAPLTNADPFTGTAVVLAKGYGATYTATYPSAA</sequence>
<protein>
    <submittedName>
        <fullName evidence="1">Uncharacterized protein</fullName>
    </submittedName>
</protein>
<organism evidence="1 2">
    <name type="scientific">Hymenobacter ginkgonis</name>
    <dbReference type="NCBI Taxonomy" id="2682976"/>
    <lineage>
        <taxon>Bacteria</taxon>
        <taxon>Pseudomonadati</taxon>
        <taxon>Bacteroidota</taxon>
        <taxon>Cytophagia</taxon>
        <taxon>Cytophagales</taxon>
        <taxon>Hymenobacteraceae</taxon>
        <taxon>Hymenobacter</taxon>
    </lineage>
</organism>
<keyword evidence="2" id="KW-1185">Reference proteome</keyword>
<reference evidence="1 2" key="1">
    <citation type="submission" date="2019-12" db="EMBL/GenBank/DDBJ databases">
        <title>Hymenobacter sp. HMF4947 Genome sequencing and assembly.</title>
        <authorList>
            <person name="Kang H."/>
            <person name="Cha I."/>
            <person name="Kim H."/>
            <person name="Joh K."/>
        </authorList>
    </citation>
    <scope>NUCLEOTIDE SEQUENCE [LARGE SCALE GENOMIC DNA]</scope>
    <source>
        <strain evidence="1 2">HMF4947</strain>
    </source>
</reference>
<dbReference type="Proteomes" id="UP000441336">
    <property type="component" value="Unassembled WGS sequence"/>
</dbReference>
<dbReference type="AlphaFoldDB" id="A0A7K1TEU5"/>
<gene>
    <name evidence="1" type="ORF">GO988_11415</name>
</gene>